<comment type="function">
    <text evidence="2">Tetrapolymerization of the monopyrrole PBG into the hydroxymethylbilane pre-uroporphyrinogen in several discrete steps.</text>
</comment>
<dbReference type="GeneID" id="19269209"/>
<comment type="catalytic activity">
    <reaction evidence="12">
        <text>4 porphobilinogen + H2O = hydroxymethylbilane + 4 NH4(+)</text>
        <dbReference type="Rhea" id="RHEA:13185"/>
        <dbReference type="ChEBI" id="CHEBI:15377"/>
        <dbReference type="ChEBI" id="CHEBI:28938"/>
        <dbReference type="ChEBI" id="CHEBI:57845"/>
        <dbReference type="ChEBI" id="CHEBI:58126"/>
        <dbReference type="EC" id="2.5.1.61"/>
    </reaction>
</comment>
<evidence type="ECO:0000256" key="9">
    <source>
        <dbReference type="ARBA" id="ARBA00023244"/>
    </source>
</evidence>
<dbReference type="PROSITE" id="PS00533">
    <property type="entry name" value="PORPHOBILINOGEN_DEAM"/>
    <property type="match status" value="1"/>
</dbReference>
<evidence type="ECO:0000256" key="4">
    <source>
        <dbReference type="ARBA" id="ARBA00005638"/>
    </source>
</evidence>
<evidence type="ECO:0000313" key="17">
    <source>
        <dbReference type="Proteomes" id="UP000030651"/>
    </source>
</evidence>
<dbReference type="FunFam" id="3.40.190.10:FF:000005">
    <property type="entry name" value="Porphobilinogen deaminase"/>
    <property type="match status" value="1"/>
</dbReference>
<evidence type="ECO:0000256" key="12">
    <source>
        <dbReference type="ARBA" id="ARBA00048169"/>
    </source>
</evidence>
<evidence type="ECO:0000256" key="3">
    <source>
        <dbReference type="ARBA" id="ARBA00004735"/>
    </source>
</evidence>
<dbReference type="Pfam" id="PF01379">
    <property type="entry name" value="Porphobil_deam"/>
    <property type="match status" value="1"/>
</dbReference>
<evidence type="ECO:0000256" key="1">
    <source>
        <dbReference type="ARBA" id="ARBA00001916"/>
    </source>
</evidence>
<dbReference type="PANTHER" id="PTHR11557:SF0">
    <property type="entry name" value="PORPHOBILINOGEN DEAMINASE"/>
    <property type="match status" value="1"/>
</dbReference>
<dbReference type="PRINTS" id="PR00151">
    <property type="entry name" value="PORPHBDMNASE"/>
</dbReference>
<dbReference type="Gene3D" id="3.40.190.10">
    <property type="entry name" value="Periplasmic binding protein-like II"/>
    <property type="match status" value="2"/>
</dbReference>
<name>W3XLN5_PESFW</name>
<dbReference type="STRING" id="1229662.W3XLN5"/>
<dbReference type="InterPro" id="IPR022417">
    <property type="entry name" value="Porphobilin_deaminase_N"/>
</dbReference>
<proteinExistence type="inferred from homology"/>
<feature type="domain" description="Porphobilinogen deaminase N-terminal" evidence="14">
    <location>
        <begin position="22"/>
        <end position="239"/>
    </location>
</feature>
<dbReference type="Proteomes" id="UP000030651">
    <property type="component" value="Unassembled WGS sequence"/>
</dbReference>
<dbReference type="UniPathway" id="UPA00251">
    <property type="reaction ID" value="UER00319"/>
</dbReference>
<feature type="region of interest" description="Disordered" evidence="13">
    <location>
        <begin position="1"/>
        <end position="20"/>
    </location>
</feature>
<dbReference type="GO" id="GO:0005737">
    <property type="term" value="C:cytoplasm"/>
    <property type="evidence" value="ECO:0007669"/>
    <property type="project" value="TreeGrafter"/>
</dbReference>
<keyword evidence="9" id="KW-0627">Porphyrin biosynthesis</keyword>
<evidence type="ECO:0000256" key="10">
    <source>
        <dbReference type="ARBA" id="ARBA00030685"/>
    </source>
</evidence>
<evidence type="ECO:0000259" key="15">
    <source>
        <dbReference type="Pfam" id="PF03900"/>
    </source>
</evidence>
<accession>W3XLN5</accession>
<dbReference type="FunCoup" id="W3XLN5">
    <property type="interactions" value="687"/>
</dbReference>
<gene>
    <name evidence="16" type="ORF">PFICI_04196</name>
</gene>
<dbReference type="HOGENOM" id="CLU_019704_0_2_1"/>
<dbReference type="OrthoDB" id="564646at2759"/>
<keyword evidence="8" id="KW-0350">Heme biosynthesis</keyword>
<comment type="similarity">
    <text evidence="4">Belongs to the HMBS family.</text>
</comment>
<dbReference type="FunFam" id="3.30.160.40:FF:000002">
    <property type="entry name" value="Porphobilinogen deaminase"/>
    <property type="match status" value="1"/>
</dbReference>
<evidence type="ECO:0000256" key="13">
    <source>
        <dbReference type="SAM" id="MobiDB-lite"/>
    </source>
</evidence>
<dbReference type="PANTHER" id="PTHR11557">
    <property type="entry name" value="PORPHOBILINOGEN DEAMINASE"/>
    <property type="match status" value="1"/>
</dbReference>
<dbReference type="eggNOG" id="KOG2892">
    <property type="taxonomic scope" value="Eukaryota"/>
</dbReference>
<comment type="cofactor">
    <cofactor evidence="1">
        <name>dipyrromethane</name>
        <dbReference type="ChEBI" id="CHEBI:60342"/>
    </cofactor>
</comment>
<evidence type="ECO:0000256" key="8">
    <source>
        <dbReference type="ARBA" id="ARBA00023133"/>
    </source>
</evidence>
<feature type="compositionally biased region" description="Polar residues" evidence="13">
    <location>
        <begin position="1"/>
        <end position="15"/>
    </location>
</feature>
<dbReference type="Pfam" id="PF03900">
    <property type="entry name" value="Porphobil_deamC"/>
    <property type="match status" value="1"/>
</dbReference>
<dbReference type="InterPro" id="IPR000860">
    <property type="entry name" value="HemC"/>
</dbReference>
<dbReference type="HAMAP" id="MF_00260">
    <property type="entry name" value="Porphobil_deam"/>
    <property type="match status" value="1"/>
</dbReference>
<dbReference type="SUPFAM" id="SSF53850">
    <property type="entry name" value="Periplasmic binding protein-like II"/>
    <property type="match status" value="1"/>
</dbReference>
<dbReference type="CDD" id="cd13645">
    <property type="entry name" value="PBP2_HuPBGD_like"/>
    <property type="match status" value="1"/>
</dbReference>
<organism evidence="16 17">
    <name type="scientific">Pestalotiopsis fici (strain W106-1 / CGMCC3.15140)</name>
    <dbReference type="NCBI Taxonomy" id="1229662"/>
    <lineage>
        <taxon>Eukaryota</taxon>
        <taxon>Fungi</taxon>
        <taxon>Dikarya</taxon>
        <taxon>Ascomycota</taxon>
        <taxon>Pezizomycotina</taxon>
        <taxon>Sordariomycetes</taxon>
        <taxon>Xylariomycetidae</taxon>
        <taxon>Amphisphaeriales</taxon>
        <taxon>Sporocadaceae</taxon>
        <taxon>Pestalotiopsis</taxon>
    </lineage>
</organism>
<dbReference type="InterPro" id="IPR036803">
    <property type="entry name" value="Porphobilinogen_deaminase_C_sf"/>
</dbReference>
<evidence type="ECO:0000256" key="7">
    <source>
        <dbReference type="ARBA" id="ARBA00022679"/>
    </source>
</evidence>
<dbReference type="Gene3D" id="3.30.160.40">
    <property type="entry name" value="Porphobilinogen deaminase, C-terminal domain"/>
    <property type="match status" value="1"/>
</dbReference>
<evidence type="ECO:0000256" key="6">
    <source>
        <dbReference type="ARBA" id="ARBA00016519"/>
    </source>
</evidence>
<evidence type="ECO:0000313" key="16">
    <source>
        <dbReference type="EMBL" id="ETS86171.1"/>
    </source>
</evidence>
<dbReference type="GO" id="GO:0004418">
    <property type="term" value="F:hydroxymethylbilane synthase activity"/>
    <property type="evidence" value="ECO:0007669"/>
    <property type="project" value="UniProtKB-EC"/>
</dbReference>
<dbReference type="RefSeq" id="XP_007830968.1">
    <property type="nucleotide sequence ID" value="XM_007832777.1"/>
</dbReference>
<dbReference type="InterPro" id="IPR022418">
    <property type="entry name" value="Porphobilinogen_deaminase_C"/>
</dbReference>
<evidence type="ECO:0000256" key="5">
    <source>
        <dbReference type="ARBA" id="ARBA00012655"/>
    </source>
</evidence>
<comment type="pathway">
    <text evidence="3">Porphyrin-containing compound metabolism; protoporphyrin-IX biosynthesis; coproporphyrinogen-III from 5-aminolevulinate: step 2/4.</text>
</comment>
<dbReference type="OMA" id="LWQANHI"/>
<dbReference type="FunFam" id="3.40.190.10:FF:000086">
    <property type="entry name" value="Probable porphobilinogen deaminase"/>
    <property type="match status" value="1"/>
</dbReference>
<reference evidence="17" key="1">
    <citation type="journal article" date="2015" name="BMC Genomics">
        <title>Genomic and transcriptomic analysis of the endophytic fungus Pestalotiopsis fici reveals its lifestyle and high potential for synthesis of natural products.</title>
        <authorList>
            <person name="Wang X."/>
            <person name="Zhang X."/>
            <person name="Liu L."/>
            <person name="Xiang M."/>
            <person name="Wang W."/>
            <person name="Sun X."/>
            <person name="Che Y."/>
            <person name="Guo L."/>
            <person name="Liu G."/>
            <person name="Guo L."/>
            <person name="Wang C."/>
            <person name="Yin W.B."/>
            <person name="Stadler M."/>
            <person name="Zhang X."/>
            <person name="Liu X."/>
        </authorList>
    </citation>
    <scope>NUCLEOTIDE SEQUENCE [LARGE SCALE GENOMIC DNA]</scope>
    <source>
        <strain evidence="17">W106-1 / CGMCC3.15140</strain>
    </source>
</reference>
<dbReference type="InterPro" id="IPR022419">
    <property type="entry name" value="Porphobilin_deaminase_cofac_BS"/>
</dbReference>
<sequence length="353" mass="38190">MSTPATQTVIAPSGSQEKKTTVRVGTRKSALALAQADFVVTSLSKLHPHVNFEIVGMLSAADKDKTTALYNFGGKGLWTNELEAGLMAKELDIIVHSLKDMPTVLPEGCVLACVPEREDPRDVVVIKKSLEGKYSKLSDLPEGSVVGTSSIRRMAQIRRRYPKLQFQDMRGNIDTRLKKLDAEDAAYTAMILGAAGLSRMNWLGRVSQYLDSTTEGGGMLHAVGQGGLGIEARIDDEATLSILQAFEDKHVMLAAEAERSVMRTLEGGCSIPIGVETKWTSDRKLHLNATVVSVDGTEAADGNLEETIETREQAVDFGKRVAQLLVDGGAQKILDAINAEREANPSTEKWVPA</sequence>
<dbReference type="GO" id="GO:0006782">
    <property type="term" value="P:protoporphyrinogen IX biosynthetic process"/>
    <property type="evidence" value="ECO:0007669"/>
    <property type="project" value="UniProtKB-UniPathway"/>
</dbReference>
<evidence type="ECO:0000259" key="14">
    <source>
        <dbReference type="Pfam" id="PF01379"/>
    </source>
</evidence>
<dbReference type="EMBL" id="KI912110">
    <property type="protein sequence ID" value="ETS86171.1"/>
    <property type="molecule type" value="Genomic_DNA"/>
</dbReference>
<keyword evidence="7" id="KW-0808">Transferase</keyword>
<dbReference type="AlphaFoldDB" id="W3XLN5"/>
<keyword evidence="17" id="KW-1185">Reference proteome</keyword>
<dbReference type="KEGG" id="pfy:PFICI_04196"/>
<dbReference type="EC" id="2.5.1.61" evidence="5"/>
<dbReference type="NCBIfam" id="TIGR00212">
    <property type="entry name" value="hemC"/>
    <property type="match status" value="1"/>
</dbReference>
<feature type="domain" description="Porphobilinogen deaminase C-terminal" evidence="15">
    <location>
        <begin position="253"/>
        <end position="325"/>
    </location>
</feature>
<protein>
    <recommendedName>
        <fullName evidence="6">Porphobilinogen deaminase</fullName>
        <ecNumber evidence="5">2.5.1.61</ecNumber>
    </recommendedName>
    <alternativeName>
        <fullName evidence="11">Hydroxymethylbilane synthase</fullName>
    </alternativeName>
    <alternativeName>
        <fullName evidence="10">Pre-uroporphyrinogen synthase</fullName>
    </alternativeName>
</protein>
<dbReference type="PIRSF" id="PIRSF001438">
    <property type="entry name" value="4pyrrol_synth_OHMeBilane_synth"/>
    <property type="match status" value="1"/>
</dbReference>
<evidence type="ECO:0000256" key="2">
    <source>
        <dbReference type="ARBA" id="ARBA00002869"/>
    </source>
</evidence>
<dbReference type="InParanoid" id="W3XLN5"/>
<evidence type="ECO:0000256" key="11">
    <source>
        <dbReference type="ARBA" id="ARBA00033064"/>
    </source>
</evidence>
<dbReference type="SUPFAM" id="SSF54782">
    <property type="entry name" value="Porphobilinogen deaminase (hydroxymethylbilane synthase), C-terminal domain"/>
    <property type="match status" value="1"/>
</dbReference>